<evidence type="ECO:0000313" key="11">
    <source>
        <dbReference type="EMBL" id="KAG2465717.1"/>
    </source>
</evidence>
<accession>A0A8X8BTA2</accession>
<feature type="non-terminal residue" evidence="11">
    <location>
        <position position="1"/>
    </location>
</feature>
<evidence type="ECO:0000256" key="7">
    <source>
        <dbReference type="ARBA" id="ARBA00023054"/>
    </source>
</evidence>
<dbReference type="GO" id="GO:0006890">
    <property type="term" value="P:retrograde vesicle-mediated transport, Golgi to endoplasmic reticulum"/>
    <property type="evidence" value="ECO:0007669"/>
    <property type="project" value="TreeGrafter"/>
</dbReference>
<evidence type="ECO:0000313" key="12">
    <source>
        <dbReference type="Proteomes" id="UP000886611"/>
    </source>
</evidence>
<dbReference type="EMBL" id="JAATIS010001721">
    <property type="protein sequence ID" value="KAG2465717.1"/>
    <property type="molecule type" value="Genomic_DNA"/>
</dbReference>
<organism evidence="11 12">
    <name type="scientific">Polypterus senegalus</name>
    <name type="common">Senegal bichir</name>
    <dbReference type="NCBI Taxonomy" id="55291"/>
    <lineage>
        <taxon>Eukaryota</taxon>
        <taxon>Metazoa</taxon>
        <taxon>Chordata</taxon>
        <taxon>Craniata</taxon>
        <taxon>Vertebrata</taxon>
        <taxon>Euteleostomi</taxon>
        <taxon>Actinopterygii</taxon>
        <taxon>Polypteriformes</taxon>
        <taxon>Polypteridae</taxon>
        <taxon>Polypterus</taxon>
    </lineage>
</organism>
<proteinExistence type="inferred from homology"/>
<keyword evidence="8" id="KW-0472">Membrane</keyword>
<evidence type="ECO:0000256" key="6">
    <source>
        <dbReference type="ARBA" id="ARBA00022989"/>
    </source>
</evidence>
<feature type="coiled-coil region" evidence="9">
    <location>
        <begin position="415"/>
        <end position="442"/>
    </location>
</feature>
<dbReference type="GO" id="GO:0031201">
    <property type="term" value="C:SNARE complex"/>
    <property type="evidence" value="ECO:0007669"/>
    <property type="project" value="TreeGrafter"/>
</dbReference>
<dbReference type="GO" id="GO:0005783">
    <property type="term" value="C:endoplasmic reticulum"/>
    <property type="evidence" value="ECO:0007669"/>
    <property type="project" value="TreeGrafter"/>
</dbReference>
<comment type="caution">
    <text evidence="11">The sequence shown here is derived from an EMBL/GenBank/DDBJ whole genome shotgun (WGS) entry which is preliminary data.</text>
</comment>
<dbReference type="PANTHER" id="PTHR15959">
    <property type="entry name" value="SYNTAXIN-18"/>
    <property type="match status" value="1"/>
</dbReference>
<keyword evidence="3" id="KW-0813">Transport</keyword>
<sequence length="611" mass="69278">MEKSQNRRGQDLQYTQVGAYWDRVFRREGFPVFRRDPVRALLPAHITRPPREAKECVGGAHRVGLSRRGEAKGAQYALLGESASLPVKPEPHLPPRGAPDWQVSKIKKWRLDPERPTIKQAWSFWAMVGQWLRPFENKPYQIIEQVACYLLLKALPHGFTQLVWGKQFKNMTELIELLETQRAASHSGEAEPSLCRTQPGYVPRPRPSLYNPELVSASAVPWARKPLGGKKECRWRARKGWCALVNPLAVPHTGVVIVNGHKTTVLFDSGSNISIVARRFVLPQQWLKFKTEYSRMTDSERDQIDQDAQILIRTCSDAINHLRTEGVCKLYSEQRAIRVKRVVDKKRLSRLEPEKRNKLVDSTPPKTPVISSTEQVDEKAIQDESTDKSNAETQDNNVALWEDGKVEDELSPEEIQMFEQENQRLVSEMNSLVDEVRQIEGKVVEISRLQEIFAEKVLQQTFRDKTLKVAEGCVDVTGVPRRRCFISQGTLDIIERSCSARLNGNSGLHRELRRMAARALRADKEVFVRGICEQVTHHIWSSDPHPAYRGIEALCTSESVPQRVAVRAADGTVLTDDTAVMTHWPGYIEQLFKADPPARTLNISGSTDLGG</sequence>
<evidence type="ECO:0000256" key="4">
    <source>
        <dbReference type="ARBA" id="ARBA00022692"/>
    </source>
</evidence>
<comment type="similarity">
    <text evidence="2">Belongs to the syntaxin family.</text>
</comment>
<keyword evidence="5" id="KW-0653">Protein transport</keyword>
<gene>
    <name evidence="11" type="primary">Stx18</name>
    <name evidence="11" type="ORF">GTO96_0016773</name>
</gene>
<evidence type="ECO:0000256" key="8">
    <source>
        <dbReference type="ARBA" id="ARBA00023136"/>
    </source>
</evidence>
<evidence type="ECO:0000256" key="3">
    <source>
        <dbReference type="ARBA" id="ARBA00022448"/>
    </source>
</evidence>
<keyword evidence="7 9" id="KW-0175">Coiled coil</keyword>
<feature type="non-terminal residue" evidence="11">
    <location>
        <position position="611"/>
    </location>
</feature>
<dbReference type="AlphaFoldDB" id="A0A8X8BTA2"/>
<dbReference type="PANTHER" id="PTHR15959:SF0">
    <property type="entry name" value="SYNTAXIN-18"/>
    <property type="match status" value="1"/>
</dbReference>
<keyword evidence="6" id="KW-1133">Transmembrane helix</keyword>
<keyword evidence="4" id="KW-0812">Transmembrane</keyword>
<feature type="compositionally biased region" description="Basic and acidic residues" evidence="10">
    <location>
        <begin position="376"/>
        <end position="390"/>
    </location>
</feature>
<feature type="region of interest" description="Disordered" evidence="10">
    <location>
        <begin position="354"/>
        <end position="393"/>
    </location>
</feature>
<protein>
    <submittedName>
        <fullName evidence="11">STX18 protein</fullName>
    </submittedName>
</protein>
<keyword evidence="12" id="KW-1185">Reference proteome</keyword>
<comment type="subcellular location">
    <subcellularLocation>
        <location evidence="1">Membrane</location>
        <topology evidence="1">Single-pass type IV membrane protein</topology>
    </subcellularLocation>
</comment>
<dbReference type="Proteomes" id="UP000886611">
    <property type="component" value="Unassembled WGS sequence"/>
</dbReference>
<evidence type="ECO:0000256" key="10">
    <source>
        <dbReference type="SAM" id="MobiDB-lite"/>
    </source>
</evidence>
<evidence type="ECO:0000256" key="1">
    <source>
        <dbReference type="ARBA" id="ARBA00004211"/>
    </source>
</evidence>
<dbReference type="GO" id="GO:0015031">
    <property type="term" value="P:protein transport"/>
    <property type="evidence" value="ECO:0007669"/>
    <property type="project" value="UniProtKB-KW"/>
</dbReference>
<evidence type="ECO:0000256" key="2">
    <source>
        <dbReference type="ARBA" id="ARBA00009063"/>
    </source>
</evidence>
<name>A0A8X8BTA2_POLSE</name>
<evidence type="ECO:0000256" key="9">
    <source>
        <dbReference type="SAM" id="Coils"/>
    </source>
</evidence>
<reference evidence="11 12" key="1">
    <citation type="journal article" date="2021" name="Cell">
        <title>Tracing the genetic footprints of vertebrate landing in non-teleost ray-finned fishes.</title>
        <authorList>
            <person name="Bi X."/>
            <person name="Wang K."/>
            <person name="Yang L."/>
            <person name="Pan H."/>
            <person name="Jiang H."/>
            <person name="Wei Q."/>
            <person name="Fang M."/>
            <person name="Yu H."/>
            <person name="Zhu C."/>
            <person name="Cai Y."/>
            <person name="He Y."/>
            <person name="Gan X."/>
            <person name="Zeng H."/>
            <person name="Yu D."/>
            <person name="Zhu Y."/>
            <person name="Jiang H."/>
            <person name="Qiu Q."/>
            <person name="Yang H."/>
            <person name="Zhang Y.E."/>
            <person name="Wang W."/>
            <person name="Zhu M."/>
            <person name="He S."/>
            <person name="Zhang G."/>
        </authorList>
    </citation>
    <scope>NUCLEOTIDE SEQUENCE [LARGE SCALE GENOMIC DNA]</scope>
    <source>
        <strain evidence="11">Bchr_013</strain>
    </source>
</reference>
<evidence type="ECO:0000256" key="5">
    <source>
        <dbReference type="ARBA" id="ARBA00022927"/>
    </source>
</evidence>